<organism evidence="1">
    <name type="scientific">marine metagenome</name>
    <dbReference type="NCBI Taxonomy" id="408172"/>
    <lineage>
        <taxon>unclassified sequences</taxon>
        <taxon>metagenomes</taxon>
        <taxon>ecological metagenomes</taxon>
    </lineage>
</organism>
<protein>
    <recommendedName>
        <fullName evidence="2">Alginate export domain-containing protein</fullName>
    </recommendedName>
</protein>
<reference evidence="1" key="1">
    <citation type="submission" date="2018-05" db="EMBL/GenBank/DDBJ databases">
        <authorList>
            <person name="Lanie J.A."/>
            <person name="Ng W.-L."/>
            <person name="Kazmierczak K.M."/>
            <person name="Andrzejewski T.M."/>
            <person name="Davidsen T.M."/>
            <person name="Wayne K.J."/>
            <person name="Tettelin H."/>
            <person name="Glass J.I."/>
            <person name="Rusch D."/>
            <person name="Podicherti R."/>
            <person name="Tsui H.-C.T."/>
            <person name="Winkler M.E."/>
        </authorList>
    </citation>
    <scope>NUCLEOTIDE SEQUENCE</scope>
</reference>
<evidence type="ECO:0000313" key="1">
    <source>
        <dbReference type="EMBL" id="SUZ79678.1"/>
    </source>
</evidence>
<dbReference type="EMBL" id="UINC01001396">
    <property type="protein sequence ID" value="SUZ79678.1"/>
    <property type="molecule type" value="Genomic_DNA"/>
</dbReference>
<proteinExistence type="predicted"/>
<name>A0A381QLC9_9ZZZZ</name>
<accession>A0A381QLC9</accession>
<dbReference type="AlphaFoldDB" id="A0A381QLC9"/>
<evidence type="ECO:0008006" key="2">
    <source>
        <dbReference type="Google" id="ProtNLM"/>
    </source>
</evidence>
<sequence length="526" mass="58911">MPACLLTCFVRLFSFSPALFLFVLLTSSGSAAAQSHFVPLERGDVSERKEHLTFSPGVELSGDYRFRTTKIKSTALPASRTGTNSPEEFSFDQDLRLLLRSTVHRTISINLELATNQEPIYQSDIRASRSSRMTGAESQTANITARQSYLEFNRNPNEETKIGKHIINIGDRNGKVFSGILSGFSQRCKAGTWCYEIGGMKLSSADGDWLYFFSLDYPFWHEVDSQGEVVDSFRIEMFRVKYTEHDVPLGLNNIPARRLSSSALSSLESGGFTSGSACNSSLAGYTLNSSCKPIYYNAHEQEYFGLRMQWETPAWAVYADIISNQGNRNYYQYDDRHNLDKRKISGGAAELELSWKKPGEEYVLVGMMAGGDEQLEDSSRKGTNYLRGLKSFHEISPGTYRGTQFYFNGSSPDPKSGTGLGHSINNTQMGGFRYRYDIPETTAVYRFALYELKRIKPVLDANGTKSSMIGVEWDNTFTLKVAGHANLDLDLNVFQPAGAFSYNDHTVPTGRKDMILHFAGRLTYSF</sequence>
<gene>
    <name evidence="1" type="ORF">METZ01_LOCUS32532</name>
</gene>